<dbReference type="AlphaFoldDB" id="A0AAN1WEV9"/>
<proteinExistence type="predicted"/>
<keyword evidence="3" id="KW-1185">Reference proteome</keyword>
<evidence type="ECO:0000256" key="1">
    <source>
        <dbReference type="SAM" id="Phobius"/>
    </source>
</evidence>
<evidence type="ECO:0000313" key="3">
    <source>
        <dbReference type="Proteomes" id="UP001320119"/>
    </source>
</evidence>
<name>A0AAN1WEV9_9GAMM</name>
<evidence type="ECO:0000313" key="2">
    <source>
        <dbReference type="EMBL" id="BCD96306.1"/>
    </source>
</evidence>
<dbReference type="InterPro" id="IPR016936">
    <property type="entry name" value="UCP029693"/>
</dbReference>
<evidence type="ECO:0008006" key="4">
    <source>
        <dbReference type="Google" id="ProtNLM"/>
    </source>
</evidence>
<dbReference type="Proteomes" id="UP001320119">
    <property type="component" value="Chromosome"/>
</dbReference>
<reference evidence="2 3" key="1">
    <citation type="journal article" date="2022" name="IScience">
        <title>An ultrasensitive nanofiber-based assay for enzymatic hydrolysis and deep-sea microbial degradation of cellulose.</title>
        <authorList>
            <person name="Tsudome M."/>
            <person name="Tachioka M."/>
            <person name="Miyazaki M."/>
            <person name="Uchimura K."/>
            <person name="Tsuda M."/>
            <person name="Takaki Y."/>
            <person name="Deguchi S."/>
        </authorList>
    </citation>
    <scope>NUCLEOTIDE SEQUENCE [LARGE SCALE GENOMIC DNA]</scope>
    <source>
        <strain evidence="2 3">GE09</strain>
    </source>
</reference>
<keyword evidence="1" id="KW-1133">Transmembrane helix</keyword>
<dbReference type="PIRSF" id="PIRSF029693">
    <property type="entry name" value="UCP029693"/>
    <property type="match status" value="1"/>
</dbReference>
<feature type="transmembrane region" description="Helical" evidence="1">
    <location>
        <begin position="34"/>
        <end position="55"/>
    </location>
</feature>
<dbReference type="Pfam" id="PF10095">
    <property type="entry name" value="DUF2333"/>
    <property type="match status" value="1"/>
</dbReference>
<accession>A0AAN1WEV9</accession>
<sequence>MMLQKISQRLQATRTKCVDAFKGVSEDVSDGRPWLRLALIGLLVVLLILIVWGWFKSQEPDTFEVAPRILTYVPPEQVAVKGVATTVTLLEVMEVMLDGYVSNDIFPPGVWLDNRANWEYGVLIQVRDLSKALREAYSRSQSQSVEDKALMIADPHFNFDNSSWIMPNTEKEYRAGMNQVLDYLNRLVDEDRHSAQFYARADNLNYWLATVESRLGSLSQRLSASVGQRRLNTDLAGDSAAVKSTDTPEEIEIKTPWLEVDDVFYEARGSAWALIHILRAVEIDFAEVLEKKNAGVSMQQIVRELEATQEAVFSPVILNGSGFGVLANHSLVMASYISRANAAIINLRELLAQG</sequence>
<gene>
    <name evidence="2" type="ORF">MARGE09_P0506</name>
</gene>
<dbReference type="KEGG" id="marq:MARGE09_P0506"/>
<dbReference type="EMBL" id="AP023086">
    <property type="protein sequence ID" value="BCD96306.1"/>
    <property type="molecule type" value="Genomic_DNA"/>
</dbReference>
<keyword evidence="1" id="KW-0812">Transmembrane</keyword>
<keyword evidence="1" id="KW-0472">Membrane</keyword>
<protein>
    <recommendedName>
        <fullName evidence="4">DUF2333 family protein</fullName>
    </recommendedName>
</protein>
<organism evidence="2 3">
    <name type="scientific">Marinagarivorans cellulosilyticus</name>
    <dbReference type="NCBI Taxonomy" id="2721545"/>
    <lineage>
        <taxon>Bacteria</taxon>
        <taxon>Pseudomonadati</taxon>
        <taxon>Pseudomonadota</taxon>
        <taxon>Gammaproteobacteria</taxon>
        <taxon>Cellvibrionales</taxon>
        <taxon>Cellvibrionaceae</taxon>
        <taxon>Marinagarivorans</taxon>
    </lineage>
</organism>